<accession>A0A1W6ZVS4</accession>
<dbReference type="EMBL" id="CP021112">
    <property type="protein sequence ID" value="ARQ01497.1"/>
    <property type="molecule type" value="Genomic_DNA"/>
</dbReference>
<dbReference type="KEGG" id="psin:CAK95_22105"/>
<proteinExistence type="predicted"/>
<reference evidence="1 2" key="1">
    <citation type="submission" date="2017-05" db="EMBL/GenBank/DDBJ databases">
        <title>Full genome sequence of Pseudorhodoplanes sinuspersici.</title>
        <authorList>
            <person name="Dastgheib S.M.M."/>
            <person name="Shavandi M."/>
            <person name="Tirandaz H."/>
        </authorList>
    </citation>
    <scope>NUCLEOTIDE SEQUENCE [LARGE SCALE GENOMIC DNA]</scope>
    <source>
        <strain evidence="1 2">RIPI110</strain>
    </source>
</reference>
<name>A0A1W6ZVS4_9HYPH</name>
<dbReference type="RefSeq" id="WP_086089888.1">
    <property type="nucleotide sequence ID" value="NZ_CP021112.1"/>
</dbReference>
<dbReference type="AlphaFoldDB" id="A0A1W6ZVS4"/>
<dbReference type="OrthoDB" id="7418600at2"/>
<evidence type="ECO:0000313" key="2">
    <source>
        <dbReference type="Proteomes" id="UP000194137"/>
    </source>
</evidence>
<keyword evidence="2" id="KW-1185">Reference proteome</keyword>
<dbReference type="Proteomes" id="UP000194137">
    <property type="component" value="Chromosome"/>
</dbReference>
<evidence type="ECO:0000313" key="1">
    <source>
        <dbReference type="EMBL" id="ARQ01497.1"/>
    </source>
</evidence>
<organism evidence="1 2">
    <name type="scientific">Pseudorhodoplanes sinuspersici</name>
    <dbReference type="NCBI Taxonomy" id="1235591"/>
    <lineage>
        <taxon>Bacteria</taxon>
        <taxon>Pseudomonadati</taxon>
        <taxon>Pseudomonadota</taxon>
        <taxon>Alphaproteobacteria</taxon>
        <taxon>Hyphomicrobiales</taxon>
        <taxon>Pseudorhodoplanes</taxon>
    </lineage>
</organism>
<protein>
    <submittedName>
        <fullName evidence="1">Uncharacterized protein</fullName>
    </submittedName>
</protein>
<sequence length="174" mass="19155">MKRRSIAVFAGLALLAIAGAFAVPVMMTAAIVDPGQTTPTDQAMIAHWEKHRKTLDQITEMLRSDPALNRLGMNWSDPDDPTRAHVPPERIADYRDLMREASIISVSRGHRSVQFLFHSSGLSVGGFGKSFVRGEASRHAEVIDGDLDAAAADRPKVLLQRPIDDGWWLQRDGS</sequence>
<gene>
    <name evidence="1" type="ORF">CAK95_22105</name>
</gene>